<reference evidence="2" key="1">
    <citation type="journal article" date="2022" name="Mol. Ecol. Resour.">
        <title>The genomes of chicory, endive, great burdock and yacon provide insights into Asteraceae palaeo-polyploidization history and plant inulin production.</title>
        <authorList>
            <person name="Fan W."/>
            <person name="Wang S."/>
            <person name="Wang H."/>
            <person name="Wang A."/>
            <person name="Jiang F."/>
            <person name="Liu H."/>
            <person name="Zhao H."/>
            <person name="Xu D."/>
            <person name="Zhang Y."/>
        </authorList>
    </citation>
    <scope>NUCLEOTIDE SEQUENCE [LARGE SCALE GENOMIC DNA]</scope>
    <source>
        <strain evidence="2">cv. Niubang</strain>
    </source>
</reference>
<accession>A0ACB9AB38</accession>
<evidence type="ECO:0000313" key="1">
    <source>
        <dbReference type="EMBL" id="KAI3707444.1"/>
    </source>
</evidence>
<sequence>MAVDTEFASLLNNLKVQDPWLPPRPWESIPTESGLSVTSTSLSSPCSSRRFYDTSTVSEASLVRLAMNALQGLQSSLTSIDKLCAIFRCDPTDRTFHRIHSLWNQSVSTLALEKILRSLGCMGCEVFLLHKFVNHFTNLNWDADLRSDNKAESELEERKRYHDEAGSDYPLYSLVNQAFAVAVGDVLEGYVAALDTLSSSVGLRRLSKSDNMSCTSTLGIGCLSSVGHSEVTLLEVYLHTKELRSQIEVIGSICNVHNLALCFSLSPLEDLDTQTKFSDFPRGGNLLTYLYMELKVADPVHCALLKTLFIRSCEPYFDFIRSWIFKAKITDPFNEFIVAEANSQQSYSLSNTGALVDFPSATIREQDGVSVPCFLKDFLIPLFRAGEQLQVLIKLLEFSDGVGSWNRTYEDFLPYWSRMSSSRLSHASHLSFSKEGIDMIVLARRRYYKIMMEKLKNHLPNLEFKYHQVIPHYILPTSVSTGRGSLEVPFAANDRWVSPSTKNMNQNLPLGTVDSDASSMTEDSYVEDQLDQYECSSIENSGEEEVDESQKMVDLFHDSEDLEKKYLSALEFNSDTSSNILLKMPSQVKSPSTMGNVSHELSKLADLPRYPLHPQHSWMNMNGVPLELGWNLSCMMEGQYPNGQLDSGWPLNPIAKNPISNLIGNVDDTGLNASRYKRQNDLSSGVQEKNTSHCRDVILTCSDPAKGVANKSHHPSGDALSLRCLRSWEVKCANLILGTSKLRERCSKVYLPSFDFRSVRDPFTECVDRLGSSNRGGQFLVSSNSSTMKNYRNEGHGGDALIIKKSLCAPLGLKIDHQEQSLLQNVTGGGCWEHLLDGSGSTNDIRPREHKTSAAAVIEIPLDFVLEKCLLEEIQLQYIYVSKLTIKLLEEGFSLQEHLLSLRRYHMMESADWADLFIVSLRHHKWHVTEADKRISEIQGLLELAVQRSSCERDHYKDRLFVYMKDQGSTSLPAFATGIQSFNVLGLGYRVDWPISIVLTPGALKIYAQIFSFLLQVKLALSSLTEVWCSFKEFVHFTNQGSYSDLQKSKACHFNIMVKLRQQIFHFVSTLQQYVQSQLSHVSWCRFLQSLKHKVKDLTDLELVHMDYLNDSLSICFLSDNMKPIAEMIESILQCALEFGSVVNASAVNMAEVVRIKEAFEEKIRQVYAMYLKSPKNVEFSLPRFWEYLNYNHHYF</sequence>
<dbReference type="Proteomes" id="UP001055879">
    <property type="component" value="Linkage Group LG08"/>
</dbReference>
<dbReference type="EMBL" id="CM042054">
    <property type="protein sequence ID" value="KAI3707444.1"/>
    <property type="molecule type" value="Genomic_DNA"/>
</dbReference>
<protein>
    <submittedName>
        <fullName evidence="1">Uncharacterized protein</fullName>
    </submittedName>
</protein>
<reference evidence="1 2" key="2">
    <citation type="journal article" date="2022" name="Mol. Ecol. Resour.">
        <title>The genomes of chicory, endive, great burdock and yacon provide insights into Asteraceae paleo-polyploidization history and plant inulin production.</title>
        <authorList>
            <person name="Fan W."/>
            <person name="Wang S."/>
            <person name="Wang H."/>
            <person name="Wang A."/>
            <person name="Jiang F."/>
            <person name="Liu H."/>
            <person name="Zhao H."/>
            <person name="Xu D."/>
            <person name="Zhang Y."/>
        </authorList>
    </citation>
    <scope>NUCLEOTIDE SEQUENCE [LARGE SCALE GENOMIC DNA]</scope>
    <source>
        <strain evidence="2">cv. Niubang</strain>
    </source>
</reference>
<comment type="caution">
    <text evidence="1">The sequence shown here is derived from an EMBL/GenBank/DDBJ whole genome shotgun (WGS) entry which is preliminary data.</text>
</comment>
<name>A0ACB9AB38_ARCLA</name>
<organism evidence="1 2">
    <name type="scientific">Arctium lappa</name>
    <name type="common">Greater burdock</name>
    <name type="synonym">Lappa major</name>
    <dbReference type="NCBI Taxonomy" id="4217"/>
    <lineage>
        <taxon>Eukaryota</taxon>
        <taxon>Viridiplantae</taxon>
        <taxon>Streptophyta</taxon>
        <taxon>Embryophyta</taxon>
        <taxon>Tracheophyta</taxon>
        <taxon>Spermatophyta</taxon>
        <taxon>Magnoliopsida</taxon>
        <taxon>eudicotyledons</taxon>
        <taxon>Gunneridae</taxon>
        <taxon>Pentapetalae</taxon>
        <taxon>asterids</taxon>
        <taxon>campanulids</taxon>
        <taxon>Asterales</taxon>
        <taxon>Asteraceae</taxon>
        <taxon>Carduoideae</taxon>
        <taxon>Cardueae</taxon>
        <taxon>Arctiinae</taxon>
        <taxon>Arctium</taxon>
    </lineage>
</organism>
<keyword evidence="2" id="KW-1185">Reference proteome</keyword>
<evidence type="ECO:0000313" key="2">
    <source>
        <dbReference type="Proteomes" id="UP001055879"/>
    </source>
</evidence>
<proteinExistence type="predicted"/>
<gene>
    <name evidence="1" type="ORF">L6452_25973</name>
</gene>